<accession>A0A6A6EI37</accession>
<gene>
    <name evidence="1" type="ORF">K469DRAFT_683172</name>
</gene>
<dbReference type="Proteomes" id="UP000800200">
    <property type="component" value="Unassembled WGS sequence"/>
</dbReference>
<evidence type="ECO:0000313" key="2">
    <source>
        <dbReference type="Proteomes" id="UP000800200"/>
    </source>
</evidence>
<protein>
    <submittedName>
        <fullName evidence="1">Uncharacterized protein</fullName>
    </submittedName>
</protein>
<reference evidence="1" key="1">
    <citation type="journal article" date="2020" name="Stud. Mycol.">
        <title>101 Dothideomycetes genomes: a test case for predicting lifestyles and emergence of pathogens.</title>
        <authorList>
            <person name="Haridas S."/>
            <person name="Albert R."/>
            <person name="Binder M."/>
            <person name="Bloem J."/>
            <person name="Labutti K."/>
            <person name="Salamov A."/>
            <person name="Andreopoulos B."/>
            <person name="Baker S."/>
            <person name="Barry K."/>
            <person name="Bills G."/>
            <person name="Bluhm B."/>
            <person name="Cannon C."/>
            <person name="Castanera R."/>
            <person name="Culley D."/>
            <person name="Daum C."/>
            <person name="Ezra D."/>
            <person name="Gonzalez J."/>
            <person name="Henrissat B."/>
            <person name="Kuo A."/>
            <person name="Liang C."/>
            <person name="Lipzen A."/>
            <person name="Lutzoni F."/>
            <person name="Magnuson J."/>
            <person name="Mondo S."/>
            <person name="Nolan M."/>
            <person name="Ohm R."/>
            <person name="Pangilinan J."/>
            <person name="Park H.-J."/>
            <person name="Ramirez L."/>
            <person name="Alfaro M."/>
            <person name="Sun H."/>
            <person name="Tritt A."/>
            <person name="Yoshinaga Y."/>
            <person name="Zwiers L.-H."/>
            <person name="Turgeon B."/>
            <person name="Goodwin S."/>
            <person name="Spatafora J."/>
            <person name="Crous P."/>
            <person name="Grigoriev I."/>
        </authorList>
    </citation>
    <scope>NUCLEOTIDE SEQUENCE</scope>
    <source>
        <strain evidence="1">CBS 207.26</strain>
    </source>
</reference>
<evidence type="ECO:0000313" key="1">
    <source>
        <dbReference type="EMBL" id="KAF2189780.1"/>
    </source>
</evidence>
<dbReference type="EMBL" id="ML994620">
    <property type="protein sequence ID" value="KAF2189780.1"/>
    <property type="molecule type" value="Genomic_DNA"/>
</dbReference>
<proteinExistence type="predicted"/>
<organism evidence="1 2">
    <name type="scientific">Zopfia rhizophila CBS 207.26</name>
    <dbReference type="NCBI Taxonomy" id="1314779"/>
    <lineage>
        <taxon>Eukaryota</taxon>
        <taxon>Fungi</taxon>
        <taxon>Dikarya</taxon>
        <taxon>Ascomycota</taxon>
        <taxon>Pezizomycotina</taxon>
        <taxon>Dothideomycetes</taxon>
        <taxon>Dothideomycetes incertae sedis</taxon>
        <taxon>Zopfiaceae</taxon>
        <taxon>Zopfia</taxon>
    </lineage>
</organism>
<sequence length="128" mass="15374">MAQPQILNLVVIWIHWITWTTLRFSLCNRDRVPTLHIALVLRTCHPELDKDRIVKFDGVMVKDHKTNTYSKFILCGSWYRGISDNFNIIRAHQQCVHRIDYPEEVQQCYDCHRVFMHIEGREQHISER</sequence>
<name>A0A6A6EI37_9PEZI</name>
<keyword evidence="2" id="KW-1185">Reference proteome</keyword>
<dbReference type="AlphaFoldDB" id="A0A6A6EI37"/>